<dbReference type="InterPro" id="IPR032861">
    <property type="entry name" value="TAXi_N"/>
</dbReference>
<evidence type="ECO:0000256" key="2">
    <source>
        <dbReference type="ARBA" id="ARBA00022670"/>
    </source>
</evidence>
<evidence type="ECO:0000256" key="3">
    <source>
        <dbReference type="ARBA" id="ARBA00022801"/>
    </source>
</evidence>
<keyword evidence="2" id="KW-0645">Protease</keyword>
<feature type="domain" description="Peptidase A1" evidence="4">
    <location>
        <begin position="64"/>
        <end position="182"/>
    </location>
</feature>
<keyword evidence="3" id="KW-0378">Hydrolase</keyword>
<dbReference type="GO" id="GO:0008233">
    <property type="term" value="F:peptidase activity"/>
    <property type="evidence" value="ECO:0007669"/>
    <property type="project" value="UniProtKB-KW"/>
</dbReference>
<dbReference type="GO" id="GO:0005576">
    <property type="term" value="C:extracellular region"/>
    <property type="evidence" value="ECO:0007669"/>
    <property type="project" value="TreeGrafter"/>
</dbReference>
<gene>
    <name evidence="5" type="ORF">Lalb_Chr01g0012731</name>
</gene>
<comment type="similarity">
    <text evidence="1">Belongs to the peptidase A1 family.</text>
</comment>
<evidence type="ECO:0000313" key="6">
    <source>
        <dbReference type="Proteomes" id="UP000447434"/>
    </source>
</evidence>
<dbReference type="InterPro" id="IPR021109">
    <property type="entry name" value="Peptidase_aspartic_dom_sf"/>
</dbReference>
<dbReference type="SUPFAM" id="SSF50630">
    <property type="entry name" value="Acid proteases"/>
    <property type="match status" value="1"/>
</dbReference>
<dbReference type="InterPro" id="IPR033121">
    <property type="entry name" value="PEPTIDASE_A1"/>
</dbReference>
<sequence length="182" mass="20922">MIMGYLILFHLSFLFAPLFILLSFSTIEVVNGGFSVKLIRINSTNVAYLLDTVQSPIYADFGGHIMEVSFGTPPIKYYGLMDTGSDFIWAQCLPCDNCFAQKYPYFDPTKSSTYTSVYCQEDECNKLKDYNKRCSSQNQCSYTYSYVDSSKTQGLLSSSYIKFKQYVTLIFYLLYMDIFKNT</sequence>
<organism evidence="5 6">
    <name type="scientific">Lupinus albus</name>
    <name type="common">White lupine</name>
    <name type="synonym">Lupinus termis</name>
    <dbReference type="NCBI Taxonomy" id="3870"/>
    <lineage>
        <taxon>Eukaryota</taxon>
        <taxon>Viridiplantae</taxon>
        <taxon>Streptophyta</taxon>
        <taxon>Embryophyta</taxon>
        <taxon>Tracheophyta</taxon>
        <taxon>Spermatophyta</taxon>
        <taxon>Magnoliopsida</taxon>
        <taxon>eudicotyledons</taxon>
        <taxon>Gunneridae</taxon>
        <taxon>Pentapetalae</taxon>
        <taxon>rosids</taxon>
        <taxon>fabids</taxon>
        <taxon>Fabales</taxon>
        <taxon>Fabaceae</taxon>
        <taxon>Papilionoideae</taxon>
        <taxon>50 kb inversion clade</taxon>
        <taxon>genistoids sensu lato</taxon>
        <taxon>core genistoids</taxon>
        <taxon>Genisteae</taxon>
        <taxon>Lupinus</taxon>
    </lineage>
</organism>
<dbReference type="PROSITE" id="PS51767">
    <property type="entry name" value="PEPTIDASE_A1"/>
    <property type="match status" value="1"/>
</dbReference>
<dbReference type="PANTHER" id="PTHR47967">
    <property type="entry name" value="OS07G0603500 PROTEIN-RELATED"/>
    <property type="match status" value="1"/>
</dbReference>
<accession>A0A6A4R5K0</accession>
<keyword evidence="6" id="KW-1185">Reference proteome</keyword>
<evidence type="ECO:0000256" key="1">
    <source>
        <dbReference type="ARBA" id="ARBA00007447"/>
    </source>
</evidence>
<reference evidence="6" key="1">
    <citation type="journal article" date="2020" name="Nat. Commun.">
        <title>Genome sequence of the cluster root forming white lupin.</title>
        <authorList>
            <person name="Hufnagel B."/>
            <person name="Marques A."/>
            <person name="Soriano A."/>
            <person name="Marques L."/>
            <person name="Divol F."/>
            <person name="Doumas P."/>
            <person name="Sallet E."/>
            <person name="Mancinotti D."/>
            <person name="Carrere S."/>
            <person name="Marande W."/>
            <person name="Arribat S."/>
            <person name="Keller J."/>
            <person name="Huneau C."/>
            <person name="Blein T."/>
            <person name="Aime D."/>
            <person name="Laguerre M."/>
            <person name="Taylor J."/>
            <person name="Schubert V."/>
            <person name="Nelson M."/>
            <person name="Geu-Flores F."/>
            <person name="Crespi M."/>
            <person name="Gallardo-Guerrero K."/>
            <person name="Delaux P.-M."/>
            <person name="Salse J."/>
            <person name="Berges H."/>
            <person name="Guyot R."/>
            <person name="Gouzy J."/>
            <person name="Peret B."/>
        </authorList>
    </citation>
    <scope>NUCLEOTIDE SEQUENCE [LARGE SCALE GENOMIC DNA]</scope>
    <source>
        <strain evidence="6">cv. Amiga</strain>
    </source>
</reference>
<evidence type="ECO:0000259" key="4">
    <source>
        <dbReference type="PROSITE" id="PS51767"/>
    </source>
</evidence>
<dbReference type="InterPro" id="IPR051708">
    <property type="entry name" value="Plant_Aspart_Prot_A1"/>
</dbReference>
<proteinExistence type="inferred from homology"/>
<protein>
    <submittedName>
        <fullName evidence="5">Putative nepenthesin</fullName>
    </submittedName>
</protein>
<dbReference type="Pfam" id="PF14543">
    <property type="entry name" value="TAXi_N"/>
    <property type="match status" value="1"/>
</dbReference>
<dbReference type="AlphaFoldDB" id="A0A6A4R5K0"/>
<dbReference type="EMBL" id="WOCE01000001">
    <property type="protein sequence ID" value="KAE9621347.1"/>
    <property type="molecule type" value="Genomic_DNA"/>
</dbReference>
<name>A0A6A4R5K0_LUPAL</name>
<dbReference type="PANTHER" id="PTHR47967:SF39">
    <property type="entry name" value="ASPARTYL PROTEASE FAMILY PROTEIN, PUTATIVE-RELATED"/>
    <property type="match status" value="1"/>
</dbReference>
<dbReference type="Gene3D" id="2.40.70.10">
    <property type="entry name" value="Acid Proteases"/>
    <property type="match status" value="1"/>
</dbReference>
<dbReference type="GO" id="GO:0006508">
    <property type="term" value="P:proteolysis"/>
    <property type="evidence" value="ECO:0007669"/>
    <property type="project" value="UniProtKB-KW"/>
</dbReference>
<dbReference type="OrthoDB" id="1722940at2759"/>
<dbReference type="Proteomes" id="UP000447434">
    <property type="component" value="Chromosome 1"/>
</dbReference>
<evidence type="ECO:0000313" key="5">
    <source>
        <dbReference type="EMBL" id="KAE9621347.1"/>
    </source>
</evidence>
<comment type="caution">
    <text evidence="5">The sequence shown here is derived from an EMBL/GenBank/DDBJ whole genome shotgun (WGS) entry which is preliminary data.</text>
</comment>